<proteinExistence type="predicted"/>
<accession>A0A0E9PTB5</accession>
<evidence type="ECO:0000313" key="1">
    <source>
        <dbReference type="EMBL" id="JAH07527.1"/>
    </source>
</evidence>
<organism evidence="1">
    <name type="scientific">Anguilla anguilla</name>
    <name type="common">European freshwater eel</name>
    <name type="synonym">Muraena anguilla</name>
    <dbReference type="NCBI Taxonomy" id="7936"/>
    <lineage>
        <taxon>Eukaryota</taxon>
        <taxon>Metazoa</taxon>
        <taxon>Chordata</taxon>
        <taxon>Craniata</taxon>
        <taxon>Vertebrata</taxon>
        <taxon>Euteleostomi</taxon>
        <taxon>Actinopterygii</taxon>
        <taxon>Neopterygii</taxon>
        <taxon>Teleostei</taxon>
        <taxon>Anguilliformes</taxon>
        <taxon>Anguillidae</taxon>
        <taxon>Anguilla</taxon>
    </lineage>
</organism>
<dbReference type="EMBL" id="GBXM01101050">
    <property type="protein sequence ID" value="JAH07527.1"/>
    <property type="molecule type" value="Transcribed_RNA"/>
</dbReference>
<name>A0A0E9PTB5_ANGAN</name>
<dbReference type="AlphaFoldDB" id="A0A0E9PTB5"/>
<reference evidence="1" key="1">
    <citation type="submission" date="2014-11" db="EMBL/GenBank/DDBJ databases">
        <authorList>
            <person name="Amaro Gonzalez C."/>
        </authorList>
    </citation>
    <scope>NUCLEOTIDE SEQUENCE</scope>
</reference>
<protein>
    <submittedName>
        <fullName evidence="1">Uncharacterized protein</fullName>
    </submittedName>
</protein>
<reference evidence="1" key="2">
    <citation type="journal article" date="2015" name="Fish Shellfish Immunol.">
        <title>Early steps in the European eel (Anguilla anguilla)-Vibrio vulnificus interaction in the gills: Role of the RtxA13 toxin.</title>
        <authorList>
            <person name="Callol A."/>
            <person name="Pajuelo D."/>
            <person name="Ebbesson L."/>
            <person name="Teles M."/>
            <person name="MacKenzie S."/>
            <person name="Amaro C."/>
        </authorList>
    </citation>
    <scope>NUCLEOTIDE SEQUENCE</scope>
</reference>
<sequence>MEIFVFPRLLRCDTESLQMCGMYTTYR</sequence>